<dbReference type="InterPro" id="IPR041505">
    <property type="entry name" value="Dis3_CSD2"/>
</dbReference>
<dbReference type="SMART" id="SM00955">
    <property type="entry name" value="RNB"/>
    <property type="match status" value="1"/>
</dbReference>
<evidence type="ECO:0000259" key="3">
    <source>
        <dbReference type="SMART" id="SM00955"/>
    </source>
</evidence>
<evidence type="ECO:0000256" key="2">
    <source>
        <dbReference type="SAM" id="MobiDB-lite"/>
    </source>
</evidence>
<dbReference type="InterPro" id="IPR001900">
    <property type="entry name" value="RNase_II/R"/>
</dbReference>
<evidence type="ECO:0000256" key="1">
    <source>
        <dbReference type="RuleBase" id="RU003901"/>
    </source>
</evidence>
<dbReference type="OrthoDB" id="372421at2759"/>
<dbReference type="EMBL" id="JACMRX010000003">
    <property type="protein sequence ID" value="KAF7993790.1"/>
    <property type="molecule type" value="Genomic_DNA"/>
</dbReference>
<dbReference type="GO" id="GO:0000932">
    <property type="term" value="C:P-body"/>
    <property type="evidence" value="ECO:0007669"/>
    <property type="project" value="TreeGrafter"/>
</dbReference>
<dbReference type="GO" id="GO:0003723">
    <property type="term" value="F:RNA binding"/>
    <property type="evidence" value="ECO:0007669"/>
    <property type="project" value="InterPro"/>
</dbReference>
<evidence type="ECO:0000313" key="5">
    <source>
        <dbReference type="Proteomes" id="UP000639338"/>
    </source>
</evidence>
<name>A0A834XX44_APHGI</name>
<keyword evidence="5" id="KW-1185">Reference proteome</keyword>
<dbReference type="PANTHER" id="PTHR23355:SF9">
    <property type="entry name" value="DIS3-LIKE EXONUCLEASE 2"/>
    <property type="match status" value="1"/>
</dbReference>
<dbReference type="Gene3D" id="2.40.50.140">
    <property type="entry name" value="Nucleic acid-binding proteins"/>
    <property type="match status" value="1"/>
</dbReference>
<dbReference type="Pfam" id="PF17849">
    <property type="entry name" value="OB_Dis3"/>
    <property type="match status" value="1"/>
</dbReference>
<feature type="region of interest" description="Disordered" evidence="2">
    <location>
        <begin position="1"/>
        <end position="114"/>
    </location>
</feature>
<proteinExistence type="inferred from homology"/>
<dbReference type="GO" id="GO:0006402">
    <property type="term" value="P:mRNA catabolic process"/>
    <property type="evidence" value="ECO:0007669"/>
    <property type="project" value="TreeGrafter"/>
</dbReference>
<dbReference type="GO" id="GO:0010587">
    <property type="term" value="P:miRNA catabolic process"/>
    <property type="evidence" value="ECO:0007669"/>
    <property type="project" value="TreeGrafter"/>
</dbReference>
<feature type="compositionally biased region" description="Basic residues" evidence="2">
    <location>
        <begin position="87"/>
        <end position="101"/>
    </location>
</feature>
<dbReference type="SUPFAM" id="SSF50249">
    <property type="entry name" value="Nucleic acid-binding proteins"/>
    <property type="match status" value="2"/>
</dbReference>
<dbReference type="Gene3D" id="2.40.50.700">
    <property type="match status" value="1"/>
</dbReference>
<dbReference type="PROSITE" id="PS01175">
    <property type="entry name" value="RIBONUCLEASE_II"/>
    <property type="match status" value="1"/>
</dbReference>
<sequence>MDKDSVQDKTNVQEPLDKKNRRGKRGSRNGKKLSDKVETINNKNSRNKLTEIKQNFVDKSSQMKNKKFKKIKDDSSRNNNENFPYSKKNKTSNSFKKKTLKKAPERKESKLYNNLVKSLSQMDIKKNDNKNDKNNDNFTFPKTIKRNEMKKILKQQINNTEKEYITGTIKINNIFSRYAYVSIDDKNINDDILIEGYRDRNRAMEKDVVVVELKQKTNWIQKSNGNYQKTAKVVCILEKVHTRKAIGILENHDEVIKFRPRDPKFPILTIDTETLPDNYDKNKIFMAKIKNWSAPNFCTGKILSIVGNIGDFDVETEAILLENGLDVTPYDDELMKDIPSIDYQLSNDDFKEREDLRNNCIFTIDPATAVDLDDAVSCEKLNNGNYKVGVHIADVTHFLKTNTKINERISKRATTIYLVNRVYHMLPKSLCQLCSLSPGNDKLGFSIIWEMTPDAQIISHKFSKTIINSSCQMSYEQAQKLIDNNKLKINEFNDKLNIKNGYKINDLSIIVNDLYKLSKILRNKRFNDGALKIDQPKIHVVLDESTKLPVTYKLEERLDSNNLIEEFMLLANMTVAKHIYKKFPNTALLRHHNPPKEINITRTFNSLRNFGINLNTNSAGELQASIEKLRPIDDDNDEFKVENFFIQSRMMVIQTLCAQSMMRANYICSGNMDDELLLHHYALNVPFYTHFTSPIRRYADCIVHRLLYSSLTGEPMPTDWSSELCTRLANNCNHMKNNAKNAQEKSTELYFAQLVGQNGPTETLAVVMYIKEQSIDAILCHVGMTIKIELSNVKNDATVNYTNDDSIPTITVKWNTDEVEQVINVFSIIRVNISKHPKNYSLRTTLLPPKFCNSE</sequence>
<dbReference type="Gene3D" id="2.40.50.690">
    <property type="match status" value="1"/>
</dbReference>
<feature type="domain" description="RNB" evidence="3">
    <location>
        <begin position="353"/>
        <end position="713"/>
    </location>
</feature>
<protein>
    <recommendedName>
        <fullName evidence="3">RNB domain-containing protein</fullName>
    </recommendedName>
</protein>
<comment type="similarity">
    <text evidence="1">Belongs to the RNR ribonuclease family.</text>
</comment>
<organism evidence="4 5">
    <name type="scientific">Aphidius gifuensis</name>
    <name type="common">Parasitoid wasp</name>
    <dbReference type="NCBI Taxonomy" id="684658"/>
    <lineage>
        <taxon>Eukaryota</taxon>
        <taxon>Metazoa</taxon>
        <taxon>Ecdysozoa</taxon>
        <taxon>Arthropoda</taxon>
        <taxon>Hexapoda</taxon>
        <taxon>Insecta</taxon>
        <taxon>Pterygota</taxon>
        <taxon>Neoptera</taxon>
        <taxon>Endopterygota</taxon>
        <taxon>Hymenoptera</taxon>
        <taxon>Apocrita</taxon>
        <taxon>Ichneumonoidea</taxon>
        <taxon>Braconidae</taxon>
        <taxon>Aphidiinae</taxon>
        <taxon>Aphidius</taxon>
    </lineage>
</organism>
<dbReference type="InterPro" id="IPR022966">
    <property type="entry name" value="RNase_II/R_CS"/>
</dbReference>
<gene>
    <name evidence="4" type="ORF">HCN44_010397</name>
</gene>
<comment type="caution">
    <text evidence="4">The sequence shown here is derived from an EMBL/GenBank/DDBJ whole genome shotgun (WGS) entry which is preliminary data.</text>
</comment>
<dbReference type="InterPro" id="IPR012340">
    <property type="entry name" value="NA-bd_OB-fold"/>
</dbReference>
<dbReference type="GO" id="GO:0000175">
    <property type="term" value="F:3'-5'-RNA exonuclease activity"/>
    <property type="evidence" value="ECO:0007669"/>
    <property type="project" value="TreeGrafter"/>
</dbReference>
<accession>A0A834XX44</accession>
<dbReference type="Pfam" id="PF00773">
    <property type="entry name" value="RNB"/>
    <property type="match status" value="1"/>
</dbReference>
<dbReference type="Proteomes" id="UP000639338">
    <property type="component" value="Unassembled WGS sequence"/>
</dbReference>
<feature type="compositionally biased region" description="Basic residues" evidence="2">
    <location>
        <begin position="19"/>
        <end position="31"/>
    </location>
</feature>
<dbReference type="InterPro" id="IPR050180">
    <property type="entry name" value="RNR_Ribonuclease"/>
</dbReference>
<dbReference type="PANTHER" id="PTHR23355">
    <property type="entry name" value="RIBONUCLEASE"/>
    <property type="match status" value="1"/>
</dbReference>
<evidence type="ECO:0000313" key="4">
    <source>
        <dbReference type="EMBL" id="KAF7993790.1"/>
    </source>
</evidence>
<dbReference type="AlphaFoldDB" id="A0A834XX44"/>
<reference evidence="4 5" key="1">
    <citation type="submission" date="2020-08" db="EMBL/GenBank/DDBJ databases">
        <title>Aphidius gifuensis genome sequencing and assembly.</title>
        <authorList>
            <person name="Du Z."/>
        </authorList>
    </citation>
    <scope>NUCLEOTIDE SEQUENCE [LARGE SCALE GENOMIC DNA]</scope>
    <source>
        <strain evidence="4">YNYX2018</strain>
        <tissue evidence="4">Adults</tissue>
    </source>
</reference>